<accession>A0A8S0SQF2</accession>
<keyword evidence="2" id="KW-1185">Reference proteome</keyword>
<dbReference type="AlphaFoldDB" id="A0A8S0SQF2"/>
<comment type="caution">
    <text evidence="1">The sequence shown here is derived from an EMBL/GenBank/DDBJ whole genome shotgun (WGS) entry which is preliminary data.</text>
</comment>
<evidence type="ECO:0000313" key="1">
    <source>
        <dbReference type="EMBL" id="CAA2993898.1"/>
    </source>
</evidence>
<protein>
    <submittedName>
        <fullName evidence="1">Uncharacterized protein</fullName>
    </submittedName>
</protein>
<organism evidence="1 2">
    <name type="scientific">Olea europaea subsp. europaea</name>
    <dbReference type="NCBI Taxonomy" id="158383"/>
    <lineage>
        <taxon>Eukaryota</taxon>
        <taxon>Viridiplantae</taxon>
        <taxon>Streptophyta</taxon>
        <taxon>Embryophyta</taxon>
        <taxon>Tracheophyta</taxon>
        <taxon>Spermatophyta</taxon>
        <taxon>Magnoliopsida</taxon>
        <taxon>eudicotyledons</taxon>
        <taxon>Gunneridae</taxon>
        <taxon>Pentapetalae</taxon>
        <taxon>asterids</taxon>
        <taxon>lamiids</taxon>
        <taxon>Lamiales</taxon>
        <taxon>Oleaceae</taxon>
        <taxon>Oleeae</taxon>
        <taxon>Olea</taxon>
    </lineage>
</organism>
<dbReference type="Gramene" id="OE9A003469T1">
    <property type="protein sequence ID" value="OE9A003469C1"/>
    <property type="gene ID" value="OE9A003469"/>
</dbReference>
<dbReference type="EMBL" id="CACTIH010005460">
    <property type="protein sequence ID" value="CAA2993898.1"/>
    <property type="molecule type" value="Genomic_DNA"/>
</dbReference>
<name>A0A8S0SQF2_OLEEU</name>
<sequence>MTYKIVPSTSSNEFNNRSQKTADAIGQDAVAILFALQQQIASDFYGDVHEANGGAHDACVVARRGQHHSGVSRRLDCLDTMTQLLARNTRMDRVLIS</sequence>
<reference evidence="1 2" key="1">
    <citation type="submission" date="2019-12" db="EMBL/GenBank/DDBJ databases">
        <authorList>
            <person name="Alioto T."/>
            <person name="Alioto T."/>
            <person name="Gomez Garrido J."/>
        </authorList>
    </citation>
    <scope>NUCLEOTIDE SEQUENCE [LARGE SCALE GENOMIC DNA]</scope>
</reference>
<evidence type="ECO:0000313" key="2">
    <source>
        <dbReference type="Proteomes" id="UP000594638"/>
    </source>
</evidence>
<dbReference type="Proteomes" id="UP000594638">
    <property type="component" value="Unassembled WGS sequence"/>
</dbReference>
<proteinExistence type="predicted"/>
<gene>
    <name evidence="1" type="ORF">OLEA9_A003469</name>
</gene>